<protein>
    <submittedName>
        <fullName evidence="2">Uncharacterized protein</fullName>
    </submittedName>
</protein>
<evidence type="ECO:0000313" key="3">
    <source>
        <dbReference type="Proteomes" id="UP001085076"/>
    </source>
</evidence>
<dbReference type="GO" id="GO:0009909">
    <property type="term" value="P:regulation of flower development"/>
    <property type="evidence" value="ECO:0007669"/>
    <property type="project" value="InterPro"/>
</dbReference>
<evidence type="ECO:0000313" key="2">
    <source>
        <dbReference type="EMBL" id="KAJ0987777.1"/>
    </source>
</evidence>
<reference evidence="2" key="1">
    <citation type="submission" date="2021-03" db="EMBL/GenBank/DDBJ databases">
        <authorList>
            <person name="Li Z."/>
            <person name="Yang C."/>
        </authorList>
    </citation>
    <scope>NUCLEOTIDE SEQUENCE</scope>
    <source>
        <strain evidence="2">Dzin_1.0</strain>
        <tissue evidence="2">Leaf</tissue>
    </source>
</reference>
<comment type="similarity">
    <text evidence="1">Belongs to the FPF1 family.</text>
</comment>
<sequence length="121" mass="13744">MSGVWVFSNNGVLRLIEKPNRQVLEEASGVSNGQAIVGRNSTLVHVATGQVVESHEELEVHLRELGWVPYISNKPELIQYHRSHASLDLISLPKRFADLRSIHMYDIAFKNRSAFIVRDRP</sequence>
<gene>
    <name evidence="2" type="ORF">J5N97_006133</name>
</gene>
<organism evidence="2 3">
    <name type="scientific">Dioscorea zingiberensis</name>
    <dbReference type="NCBI Taxonomy" id="325984"/>
    <lineage>
        <taxon>Eukaryota</taxon>
        <taxon>Viridiplantae</taxon>
        <taxon>Streptophyta</taxon>
        <taxon>Embryophyta</taxon>
        <taxon>Tracheophyta</taxon>
        <taxon>Spermatophyta</taxon>
        <taxon>Magnoliopsida</taxon>
        <taxon>Liliopsida</taxon>
        <taxon>Dioscoreales</taxon>
        <taxon>Dioscoreaceae</taxon>
        <taxon>Dioscorea</taxon>
    </lineage>
</organism>
<name>A0A9D5DBV6_9LILI</name>
<dbReference type="PANTHER" id="PTHR33433">
    <property type="entry name" value="FLOWERING-PROMOTING FACTOR 1-LIKE PROTEIN 1"/>
    <property type="match status" value="1"/>
</dbReference>
<dbReference type="OrthoDB" id="1845029at2759"/>
<comment type="caution">
    <text evidence="2">The sequence shown here is derived from an EMBL/GenBank/DDBJ whole genome shotgun (WGS) entry which is preliminary data.</text>
</comment>
<dbReference type="Proteomes" id="UP001085076">
    <property type="component" value="Miscellaneous, Linkage group lg01"/>
</dbReference>
<dbReference type="InterPro" id="IPR039274">
    <property type="entry name" value="FPF1"/>
</dbReference>
<evidence type="ECO:0000256" key="1">
    <source>
        <dbReference type="ARBA" id="ARBA00008013"/>
    </source>
</evidence>
<dbReference type="AlphaFoldDB" id="A0A9D5DBV6"/>
<accession>A0A9D5DBV6</accession>
<dbReference type="EMBL" id="JAGGNH010000001">
    <property type="protein sequence ID" value="KAJ0987777.1"/>
    <property type="molecule type" value="Genomic_DNA"/>
</dbReference>
<reference evidence="2" key="2">
    <citation type="journal article" date="2022" name="Hortic Res">
        <title>The genome of Dioscorea zingiberensis sheds light on the biosynthesis, origin and evolution of the medicinally important diosgenin saponins.</title>
        <authorList>
            <person name="Li Y."/>
            <person name="Tan C."/>
            <person name="Li Z."/>
            <person name="Guo J."/>
            <person name="Li S."/>
            <person name="Chen X."/>
            <person name="Wang C."/>
            <person name="Dai X."/>
            <person name="Yang H."/>
            <person name="Song W."/>
            <person name="Hou L."/>
            <person name="Xu J."/>
            <person name="Tong Z."/>
            <person name="Xu A."/>
            <person name="Yuan X."/>
            <person name="Wang W."/>
            <person name="Yang Q."/>
            <person name="Chen L."/>
            <person name="Sun Z."/>
            <person name="Wang K."/>
            <person name="Pan B."/>
            <person name="Chen J."/>
            <person name="Bao Y."/>
            <person name="Liu F."/>
            <person name="Qi X."/>
            <person name="Gang D.R."/>
            <person name="Wen J."/>
            <person name="Li J."/>
        </authorList>
    </citation>
    <scope>NUCLEOTIDE SEQUENCE</scope>
    <source>
        <strain evidence="2">Dzin_1.0</strain>
    </source>
</reference>
<keyword evidence="3" id="KW-1185">Reference proteome</keyword>
<proteinExistence type="inferred from homology"/>